<protein>
    <submittedName>
        <fullName evidence="1">TonB-dependent receptor</fullName>
    </submittedName>
</protein>
<evidence type="ECO:0000313" key="2">
    <source>
        <dbReference type="Proteomes" id="UP000641454"/>
    </source>
</evidence>
<sequence>MVSLNSIFIISPKTKIKTLVFFYSDENDYFKNSLQTYSIGSTSFENKQDYFAEKVKANGFGKVDLTYDISKSKTLEYTGKISTTNEKSTSDLMFNSNLLNEKLQSNNHLFDQKIVFTNKFKENKVFILSGRYINEKTPQIYSANQFIYQTLFNQNADDINQSSENKMQFAGFEAHLLNRKKSNDLLEIRFGNQFRYDNLTTNFQLKINEIIIDEPINYQNKTIYSVDDLYLNSKYRFKFNKIYLLTQADFHQIFNSIQNSEKIKNQNVFFINPKIGFEWEVNKKNKLTTSFSINTKNATILDVNNNYIQNSFRSFSKGIDSFNQLNLSTIILNHTYGNWGDKFFSNVFFLYSKNHDFLSTNTTINQNYSLSEKIIIKDRDFLILSTNIDRYFKIISTNLKLTLDATKSNYKNIVNNSELRKVTNSSIGYGIELRSGFKRLFSYNIGTKWNYNEINTTISNSYSDNTSFLDLSFMLNDKLNIEIDTERYYFGNLDNQNNKYTFMDLKANYTAKKNKLIFSVLGNNLFNTKTFKNYNITDISISKTEYRLRPRYVLLKMEFRF</sequence>
<reference evidence="1 2" key="1">
    <citation type="submission" date="2020-08" db="EMBL/GenBank/DDBJ databases">
        <title>Description of novel Flavobacterium F-392 isolate.</title>
        <authorList>
            <person name="Saticioglu I.B."/>
            <person name="Duman M."/>
            <person name="Altun S."/>
        </authorList>
    </citation>
    <scope>NUCLEOTIDE SEQUENCE [LARGE SCALE GENOMIC DNA]</scope>
    <source>
        <strain evidence="1 2">F-392</strain>
    </source>
</reference>
<dbReference type="RefSeq" id="WP_187017915.1">
    <property type="nucleotide sequence ID" value="NZ_JACRUK010000012.1"/>
</dbReference>
<keyword evidence="1" id="KW-0675">Receptor</keyword>
<organism evidence="1 2">
    <name type="scientific">Flavobacterium muglaense</name>
    <dbReference type="NCBI Taxonomy" id="2764716"/>
    <lineage>
        <taxon>Bacteria</taxon>
        <taxon>Pseudomonadati</taxon>
        <taxon>Bacteroidota</taxon>
        <taxon>Flavobacteriia</taxon>
        <taxon>Flavobacteriales</taxon>
        <taxon>Flavobacteriaceae</taxon>
        <taxon>Flavobacterium</taxon>
    </lineage>
</organism>
<evidence type="ECO:0000313" key="1">
    <source>
        <dbReference type="EMBL" id="MBC5844245.1"/>
    </source>
</evidence>
<dbReference type="SUPFAM" id="SSF56935">
    <property type="entry name" value="Porins"/>
    <property type="match status" value="1"/>
</dbReference>
<comment type="caution">
    <text evidence="1">The sequence shown here is derived from an EMBL/GenBank/DDBJ whole genome shotgun (WGS) entry which is preliminary data.</text>
</comment>
<accession>A0A923MZY2</accession>
<gene>
    <name evidence="1" type="ORF">H8R25_07325</name>
</gene>
<dbReference type="AlphaFoldDB" id="A0A923MZY2"/>
<name>A0A923MZY2_9FLAO</name>
<keyword evidence="2" id="KW-1185">Reference proteome</keyword>
<dbReference type="EMBL" id="JACRUL010000012">
    <property type="protein sequence ID" value="MBC5844245.1"/>
    <property type="molecule type" value="Genomic_DNA"/>
</dbReference>
<dbReference type="Proteomes" id="UP000641454">
    <property type="component" value="Unassembled WGS sequence"/>
</dbReference>
<proteinExistence type="predicted"/>